<organism evidence="1 2">
    <name type="scientific">Rhinolophus ferrumequinum</name>
    <name type="common">Greater horseshoe bat</name>
    <dbReference type="NCBI Taxonomy" id="59479"/>
    <lineage>
        <taxon>Eukaryota</taxon>
        <taxon>Metazoa</taxon>
        <taxon>Chordata</taxon>
        <taxon>Craniata</taxon>
        <taxon>Vertebrata</taxon>
        <taxon>Euteleostomi</taxon>
        <taxon>Mammalia</taxon>
        <taxon>Eutheria</taxon>
        <taxon>Laurasiatheria</taxon>
        <taxon>Chiroptera</taxon>
        <taxon>Yinpterochiroptera</taxon>
        <taxon>Rhinolophoidea</taxon>
        <taxon>Rhinolophidae</taxon>
        <taxon>Rhinolophinae</taxon>
        <taxon>Rhinolophus</taxon>
    </lineage>
</organism>
<reference evidence="1" key="5">
    <citation type="submission" date="2025-09" db="UniProtKB">
        <authorList>
            <consortium name="Ensembl"/>
        </authorList>
    </citation>
    <scope>IDENTIFICATION</scope>
</reference>
<dbReference type="Proteomes" id="UP000472240">
    <property type="component" value="Chromosome 8"/>
</dbReference>
<dbReference type="GeneTree" id="ENSGT01090000261244"/>
<reference evidence="1 2" key="2">
    <citation type="journal article" date="2018" name="Annu Rev Anim Biosci">
        <title>Bat Biology, Genomes, and the Bat1K Project: To Generate Chromosome-Level Genomes for All Living Bat Species.</title>
        <authorList>
            <person name="Teeling E.C."/>
            <person name="Vernes S.C."/>
            <person name="Davalos L.M."/>
            <person name="Ray D.A."/>
            <person name="Gilbert M.T.P."/>
            <person name="Myers E."/>
        </authorList>
    </citation>
    <scope>NUCLEOTIDE SEQUENCE</scope>
</reference>
<accession>A0A671G2K5</accession>
<evidence type="ECO:0000313" key="1">
    <source>
        <dbReference type="Ensembl" id="ENSRFEP00010029102.1"/>
    </source>
</evidence>
<dbReference type="AlphaFoldDB" id="A0A671G2K5"/>
<dbReference type="Ensembl" id="ENSRFET00010031590.1">
    <property type="protein sequence ID" value="ENSRFEP00010029102.1"/>
    <property type="gene ID" value="ENSRFEG00010019323.1"/>
</dbReference>
<sequence length="158" mass="18137">MLICHLSIFFDEVYIKVVGPLFELVVFLFWKIRRSLYVLDNSPFSDVSFASIFLKTIARLPIFLTLSSTEQKFSVLMKSSLSFFFTDCDFGVLSKKSSTHPRSARFSCMLSPRSFIILLFIFRSVIHFELIFVKGMRSVSLNDSVICTWMSSCSSTIC</sequence>
<dbReference type="InParanoid" id="A0A671G2K5"/>
<evidence type="ECO:0000313" key="2">
    <source>
        <dbReference type="Proteomes" id="UP000472240"/>
    </source>
</evidence>
<proteinExistence type="predicted"/>
<reference evidence="1" key="4">
    <citation type="submission" date="2025-08" db="UniProtKB">
        <authorList>
            <consortium name="Ensembl"/>
        </authorList>
    </citation>
    <scope>IDENTIFICATION</scope>
</reference>
<keyword evidence="2" id="KW-1185">Reference proteome</keyword>
<protein>
    <submittedName>
        <fullName evidence="1">Uncharacterized protein</fullName>
    </submittedName>
</protein>
<reference evidence="2" key="3">
    <citation type="submission" date="2018-12" db="EMBL/GenBank/DDBJ databases">
        <title>G10K-VGP greater horseshoe bat female genome, primary haplotype.</title>
        <authorList>
            <person name="Teeling E."/>
            <person name="Myers G."/>
            <person name="Vernes S."/>
            <person name="Pippel M."/>
            <person name="Winkler S."/>
            <person name="Fedrigo O."/>
            <person name="Rhie A."/>
            <person name="Koren S."/>
            <person name="Phillippy A."/>
            <person name="Lewin H."/>
            <person name="Damas J."/>
            <person name="Howe K."/>
            <person name="Mountcastle J."/>
            <person name="Jarvis E.D."/>
        </authorList>
    </citation>
    <scope>NUCLEOTIDE SEQUENCE [LARGE SCALE GENOMIC DNA]</scope>
</reference>
<name>A0A671G2K5_RHIFE</name>
<reference evidence="1 2" key="1">
    <citation type="journal article" date="2015" name="Annu Rev Anim Biosci">
        <title>The Genome 10K Project: a way forward.</title>
        <authorList>
            <person name="Koepfli K.P."/>
            <person name="Paten B."/>
            <person name="O'Brien S.J."/>
            <person name="Koepfli K.P."/>
            <person name="Paten B."/>
            <person name="Antunes A."/>
            <person name="Belov K."/>
            <person name="Bustamante C."/>
            <person name="Castoe T.A."/>
            <person name="Clawson H."/>
            <person name="Crawford A.J."/>
            <person name="Diekhans M."/>
            <person name="Distel D."/>
            <person name="Durbin R."/>
            <person name="Earl D."/>
            <person name="Fujita M.K."/>
            <person name="Gamble T."/>
            <person name="Georges A."/>
            <person name="Gemmell N."/>
            <person name="Gilbert M.T."/>
            <person name="Graves J.M."/>
            <person name="Green R.E."/>
            <person name="Hickey G."/>
            <person name="Jarvis E.D."/>
            <person name="Johnson W."/>
            <person name="Komissarov A."/>
            <person name="Korf I."/>
            <person name="Kuhn R."/>
            <person name="Larkin D.M."/>
            <person name="Lewin H."/>
            <person name="Lopez J.V."/>
            <person name="Ma J."/>
            <person name="Marques-Bonet T."/>
            <person name="Miller W."/>
            <person name="Murphy R."/>
            <person name="Pevzner P."/>
            <person name="Shapiro B."/>
            <person name="Steiner C."/>
            <person name="Tamazian G."/>
            <person name="Venkatesh B."/>
            <person name="Wang J."/>
            <person name="Wayne R."/>
            <person name="Wiley E."/>
            <person name="Yang H."/>
            <person name="Zhang G."/>
            <person name="Haussler D."/>
            <person name="Ryder O."/>
            <person name="O'Brien S.J."/>
        </authorList>
    </citation>
    <scope>NUCLEOTIDE SEQUENCE</scope>
</reference>